<dbReference type="PANTHER" id="PTHR42748">
    <property type="entry name" value="NITROGEN METABOLITE REPRESSION PROTEIN NMRA FAMILY MEMBER"/>
    <property type="match status" value="1"/>
</dbReference>
<evidence type="ECO:0000256" key="1">
    <source>
        <dbReference type="ARBA" id="ARBA00006328"/>
    </source>
</evidence>
<protein>
    <submittedName>
        <fullName evidence="4">NmrA/HSCARG family protein</fullName>
    </submittedName>
</protein>
<evidence type="ECO:0000313" key="5">
    <source>
        <dbReference type="Proteomes" id="UP000315252"/>
    </source>
</evidence>
<dbReference type="CDD" id="cd05251">
    <property type="entry name" value="NmrA_like_SDR_a"/>
    <property type="match status" value="1"/>
</dbReference>
<dbReference type="Pfam" id="PF05368">
    <property type="entry name" value="NmrA"/>
    <property type="match status" value="1"/>
</dbReference>
<gene>
    <name evidence="4" type="ORF">FKG95_17155</name>
</gene>
<accession>A0A545TQ63</accession>
<evidence type="ECO:0000313" key="4">
    <source>
        <dbReference type="EMBL" id="TQV79373.1"/>
    </source>
</evidence>
<dbReference type="InterPro" id="IPR036291">
    <property type="entry name" value="NAD(P)-bd_dom_sf"/>
</dbReference>
<keyword evidence="2" id="KW-0521">NADP</keyword>
<keyword evidence="5" id="KW-1185">Reference proteome</keyword>
<dbReference type="InterPro" id="IPR051164">
    <property type="entry name" value="NmrA-like_oxidored"/>
</dbReference>
<dbReference type="Gene3D" id="3.90.25.10">
    <property type="entry name" value="UDP-galactose 4-epimerase, domain 1"/>
    <property type="match status" value="1"/>
</dbReference>
<reference evidence="4 5" key="1">
    <citation type="submission" date="2019-06" db="EMBL/GenBank/DDBJ databases">
        <title>Whole genome sequence for Rhodospirillaceae sp. R148.</title>
        <authorList>
            <person name="Wang G."/>
        </authorList>
    </citation>
    <scope>NUCLEOTIDE SEQUENCE [LARGE SCALE GENOMIC DNA]</scope>
    <source>
        <strain evidence="4 5">R148</strain>
    </source>
</reference>
<comment type="caution">
    <text evidence="4">The sequence shown here is derived from an EMBL/GenBank/DDBJ whole genome shotgun (WGS) entry which is preliminary data.</text>
</comment>
<dbReference type="InterPro" id="IPR008030">
    <property type="entry name" value="NmrA-like"/>
</dbReference>
<dbReference type="OrthoDB" id="9794300at2"/>
<dbReference type="EMBL" id="VHSH01000005">
    <property type="protein sequence ID" value="TQV79373.1"/>
    <property type="molecule type" value="Genomic_DNA"/>
</dbReference>
<dbReference type="SUPFAM" id="SSF51735">
    <property type="entry name" value="NAD(P)-binding Rossmann-fold domains"/>
    <property type="match status" value="1"/>
</dbReference>
<comment type="similarity">
    <text evidence="1">Belongs to the NmrA-type oxidoreductase family.</text>
</comment>
<proteinExistence type="inferred from homology"/>
<name>A0A545TQ63_9PROT</name>
<dbReference type="Gene3D" id="3.40.50.720">
    <property type="entry name" value="NAD(P)-binding Rossmann-like Domain"/>
    <property type="match status" value="1"/>
</dbReference>
<dbReference type="PANTHER" id="PTHR42748:SF7">
    <property type="entry name" value="NMRA LIKE REDOX SENSOR 1-RELATED"/>
    <property type="match status" value="1"/>
</dbReference>
<evidence type="ECO:0000256" key="2">
    <source>
        <dbReference type="ARBA" id="ARBA00022857"/>
    </source>
</evidence>
<evidence type="ECO:0000259" key="3">
    <source>
        <dbReference type="Pfam" id="PF05368"/>
    </source>
</evidence>
<dbReference type="AlphaFoldDB" id="A0A545TQ63"/>
<organism evidence="4 5">
    <name type="scientific">Denitrobaculum tricleocarpae</name>
    <dbReference type="NCBI Taxonomy" id="2591009"/>
    <lineage>
        <taxon>Bacteria</taxon>
        <taxon>Pseudomonadati</taxon>
        <taxon>Pseudomonadota</taxon>
        <taxon>Alphaproteobacteria</taxon>
        <taxon>Rhodospirillales</taxon>
        <taxon>Rhodospirillaceae</taxon>
        <taxon>Denitrobaculum</taxon>
    </lineage>
</organism>
<dbReference type="Proteomes" id="UP000315252">
    <property type="component" value="Unassembled WGS sequence"/>
</dbReference>
<sequence length="321" mass="35098">MRKPASSSRNCCCLSSLQPTQGDEEMANSKIYDRPIAVAGATGKQGGAVANRLLERGHRVRALTRSPGKATARALAKKGAEVVQADLEDPISLNAALSGAAALFSVQDFLEAGVEAELRQGINLTEAAASSDIGHIVYTGASTVDRNTGVPHLESKWRVETQVRALDKPWTVFRPAAFMDNWEWDREAILETGVVRYPVRPDTHYRQIAVADIAAMVVNAFEHPGIWSGRIMPLAGDVSTMHDITATLSRVTGHPLRFEQVSWDQCIAEQGEELMLMYRYFDSFGMDGAPAYLKRWHPDAMDLETYLHRNGWSAGGASAAD</sequence>
<feature type="domain" description="NmrA-like" evidence="3">
    <location>
        <begin position="36"/>
        <end position="288"/>
    </location>
</feature>